<name>A0ABR6SUD0_9LIST</name>
<reference evidence="1 2" key="1">
    <citation type="submission" date="2020-03" db="EMBL/GenBank/DDBJ databases">
        <title>Soil Listeria distribution.</title>
        <authorList>
            <person name="Liao J."/>
            <person name="Wiedmann M."/>
        </authorList>
    </citation>
    <scope>NUCLEOTIDE SEQUENCE [LARGE SCALE GENOMIC DNA]</scope>
    <source>
        <strain evidence="1 2">FSL L7-1515</strain>
    </source>
</reference>
<organism evidence="1 2">
    <name type="scientific">Listeria immobilis</name>
    <dbReference type="NCBI Taxonomy" id="2713502"/>
    <lineage>
        <taxon>Bacteria</taxon>
        <taxon>Bacillati</taxon>
        <taxon>Bacillota</taxon>
        <taxon>Bacilli</taxon>
        <taxon>Bacillales</taxon>
        <taxon>Listeriaceae</taxon>
        <taxon>Listeria</taxon>
    </lineage>
</organism>
<keyword evidence="2" id="KW-1185">Reference proteome</keyword>
<sequence>MNIFKIGDTDFGVGEVVFNIDKENHIFDLEIKGNKEFYKQIKSDESSEWNWTLYAPEVYFRNISCQHFDTIEITIDDALLDEYDIALYLMEYNDFFGTLIISDNCTEIKGETEILGEIYDLEILVERTI</sequence>
<gene>
    <name evidence="1" type="ORF">HCJ59_05185</name>
</gene>
<evidence type="ECO:0000313" key="1">
    <source>
        <dbReference type="EMBL" id="MBC1509291.1"/>
    </source>
</evidence>
<dbReference type="Proteomes" id="UP000587800">
    <property type="component" value="Unassembled WGS sequence"/>
</dbReference>
<evidence type="ECO:0000313" key="2">
    <source>
        <dbReference type="Proteomes" id="UP000587800"/>
    </source>
</evidence>
<dbReference type="RefSeq" id="WP_185349623.1">
    <property type="nucleotide sequence ID" value="NZ_JAASTV010000056.1"/>
</dbReference>
<proteinExistence type="predicted"/>
<accession>A0ABR6SUD0</accession>
<dbReference type="EMBL" id="JAASUB010000005">
    <property type="protein sequence ID" value="MBC1509291.1"/>
    <property type="molecule type" value="Genomic_DNA"/>
</dbReference>
<comment type="caution">
    <text evidence="1">The sequence shown here is derived from an EMBL/GenBank/DDBJ whole genome shotgun (WGS) entry which is preliminary data.</text>
</comment>
<protein>
    <submittedName>
        <fullName evidence="1">Uncharacterized protein</fullName>
    </submittedName>
</protein>